<sequence>MKHHEHDDAAARLLRAAAAVTGTGAAAAAGLGAWGVVVERRRYRLRTERLRLLPPGSRPLRILHISDLHVWPGQRKVQEFVRSLAELEPDLVVDTGDNLSHPDALPWLLETLRPLFRFPGAYVPGSNCYFAPRPKNPFRYLWRDTSREGRDEAPLLPTQDMHDAFDAAGWTPLINRAARVRVAGLELALSGVDDPHLGYDRHPGFLDPASADLRLGVAHAPYLRTLDRFAEDGAQLVLAGHTHGGQVCLPGGRALVSNCDLEPERCKGLISQQGVPVNISAGLGTSRFAPIRLFCPPEAVLLTLTD</sequence>
<evidence type="ECO:0000256" key="1">
    <source>
        <dbReference type="SAM" id="Phobius"/>
    </source>
</evidence>
<feature type="transmembrane region" description="Helical" evidence="1">
    <location>
        <begin position="16"/>
        <end position="37"/>
    </location>
</feature>
<feature type="domain" description="Calcineurin-like phosphoesterase" evidence="2">
    <location>
        <begin position="60"/>
        <end position="244"/>
    </location>
</feature>
<keyword evidence="1" id="KW-0812">Transmembrane</keyword>
<dbReference type="GO" id="GO:0016020">
    <property type="term" value="C:membrane"/>
    <property type="evidence" value="ECO:0007669"/>
    <property type="project" value="GOC"/>
</dbReference>
<gene>
    <name evidence="3" type="ORF">GCM10011374_18160</name>
</gene>
<dbReference type="SUPFAM" id="SSF56300">
    <property type="entry name" value="Metallo-dependent phosphatases"/>
    <property type="match status" value="1"/>
</dbReference>
<dbReference type="InterPro" id="IPR029052">
    <property type="entry name" value="Metallo-depent_PP-like"/>
</dbReference>
<dbReference type="InterPro" id="IPR004843">
    <property type="entry name" value="Calcineurin-like_PHP"/>
</dbReference>
<organism evidence="3 4">
    <name type="scientific">Kocuria dechangensis</name>
    <dbReference type="NCBI Taxonomy" id="1176249"/>
    <lineage>
        <taxon>Bacteria</taxon>
        <taxon>Bacillati</taxon>
        <taxon>Actinomycetota</taxon>
        <taxon>Actinomycetes</taxon>
        <taxon>Micrococcales</taxon>
        <taxon>Micrococcaceae</taxon>
        <taxon>Kocuria</taxon>
    </lineage>
</organism>
<name>A0A917LU56_9MICC</name>
<dbReference type="GO" id="GO:0009245">
    <property type="term" value="P:lipid A biosynthetic process"/>
    <property type="evidence" value="ECO:0007669"/>
    <property type="project" value="TreeGrafter"/>
</dbReference>
<dbReference type="Gene3D" id="3.60.21.10">
    <property type="match status" value="1"/>
</dbReference>
<dbReference type="GO" id="GO:0008758">
    <property type="term" value="F:UDP-2,3-diacylglucosamine hydrolase activity"/>
    <property type="evidence" value="ECO:0007669"/>
    <property type="project" value="TreeGrafter"/>
</dbReference>
<dbReference type="Pfam" id="PF00149">
    <property type="entry name" value="Metallophos"/>
    <property type="match status" value="1"/>
</dbReference>
<dbReference type="InterPro" id="IPR051158">
    <property type="entry name" value="Metallophosphoesterase_sf"/>
</dbReference>
<evidence type="ECO:0000259" key="2">
    <source>
        <dbReference type="Pfam" id="PF00149"/>
    </source>
</evidence>
<evidence type="ECO:0000313" key="4">
    <source>
        <dbReference type="Proteomes" id="UP000638848"/>
    </source>
</evidence>
<reference evidence="3" key="2">
    <citation type="submission" date="2020-09" db="EMBL/GenBank/DDBJ databases">
        <authorList>
            <person name="Sun Q."/>
            <person name="Zhou Y."/>
        </authorList>
    </citation>
    <scope>NUCLEOTIDE SEQUENCE</scope>
    <source>
        <strain evidence="3">CGMCC 1.12187</strain>
    </source>
</reference>
<dbReference type="Proteomes" id="UP000638848">
    <property type="component" value="Unassembled WGS sequence"/>
</dbReference>
<reference evidence="3" key="1">
    <citation type="journal article" date="2014" name="Int. J. Syst. Evol. Microbiol.">
        <title>Complete genome sequence of Corynebacterium casei LMG S-19264T (=DSM 44701T), isolated from a smear-ripened cheese.</title>
        <authorList>
            <consortium name="US DOE Joint Genome Institute (JGI-PGF)"/>
            <person name="Walter F."/>
            <person name="Albersmeier A."/>
            <person name="Kalinowski J."/>
            <person name="Ruckert C."/>
        </authorList>
    </citation>
    <scope>NUCLEOTIDE SEQUENCE</scope>
    <source>
        <strain evidence="3">CGMCC 1.12187</strain>
    </source>
</reference>
<keyword evidence="4" id="KW-1185">Reference proteome</keyword>
<dbReference type="PANTHER" id="PTHR31302:SF20">
    <property type="entry name" value="CONSERVED PROTEIN"/>
    <property type="match status" value="1"/>
</dbReference>
<keyword evidence="1" id="KW-0472">Membrane</keyword>
<dbReference type="RefSeq" id="WP_229741689.1">
    <property type="nucleotide sequence ID" value="NZ_BMEQ01000007.1"/>
</dbReference>
<comment type="caution">
    <text evidence="3">The sequence shown here is derived from an EMBL/GenBank/DDBJ whole genome shotgun (WGS) entry which is preliminary data.</text>
</comment>
<protein>
    <submittedName>
        <fullName evidence="3">Metallophosphoesterase</fullName>
    </submittedName>
</protein>
<accession>A0A917LU56</accession>
<dbReference type="PANTHER" id="PTHR31302">
    <property type="entry name" value="TRANSMEMBRANE PROTEIN WITH METALLOPHOSPHOESTERASE DOMAIN-RELATED"/>
    <property type="match status" value="1"/>
</dbReference>
<evidence type="ECO:0000313" key="3">
    <source>
        <dbReference type="EMBL" id="GGG55592.1"/>
    </source>
</evidence>
<keyword evidence="1" id="KW-1133">Transmembrane helix</keyword>
<dbReference type="EMBL" id="BMEQ01000007">
    <property type="protein sequence ID" value="GGG55592.1"/>
    <property type="molecule type" value="Genomic_DNA"/>
</dbReference>
<proteinExistence type="predicted"/>
<dbReference type="AlphaFoldDB" id="A0A917LU56"/>